<organism evidence="1">
    <name type="scientific">Tanacetum cinerariifolium</name>
    <name type="common">Dalmatian daisy</name>
    <name type="synonym">Chrysanthemum cinerariifolium</name>
    <dbReference type="NCBI Taxonomy" id="118510"/>
    <lineage>
        <taxon>Eukaryota</taxon>
        <taxon>Viridiplantae</taxon>
        <taxon>Streptophyta</taxon>
        <taxon>Embryophyta</taxon>
        <taxon>Tracheophyta</taxon>
        <taxon>Spermatophyta</taxon>
        <taxon>Magnoliopsida</taxon>
        <taxon>eudicotyledons</taxon>
        <taxon>Gunneridae</taxon>
        <taxon>Pentapetalae</taxon>
        <taxon>asterids</taxon>
        <taxon>campanulids</taxon>
        <taxon>Asterales</taxon>
        <taxon>Asteraceae</taxon>
        <taxon>Asteroideae</taxon>
        <taxon>Anthemideae</taxon>
        <taxon>Anthemidinae</taxon>
        <taxon>Tanacetum</taxon>
    </lineage>
</organism>
<protein>
    <submittedName>
        <fullName evidence="1">Uncharacterized protein</fullName>
    </submittedName>
</protein>
<accession>A0A6L2KJP1</accession>
<sequence>MVDNINTPKSKDPKKALKDEFKDLHLNLSVLEVLAHAPMYNSILDKYVKSIELGDSETFDTLADVGSWVNLIPLYLFKKLKIGLLEEPKNVQGLANGTKSYPVGIVRDVKESEDMIDKKIDWNKPPKERDGA</sequence>
<dbReference type="EMBL" id="BKCJ010002503">
    <property type="protein sequence ID" value="GEU49000.1"/>
    <property type="molecule type" value="Genomic_DNA"/>
</dbReference>
<gene>
    <name evidence="1" type="ORF">Tci_020978</name>
</gene>
<comment type="caution">
    <text evidence="1">The sequence shown here is derived from an EMBL/GenBank/DDBJ whole genome shotgun (WGS) entry which is preliminary data.</text>
</comment>
<name>A0A6L2KJP1_TANCI</name>
<dbReference type="AlphaFoldDB" id="A0A6L2KJP1"/>
<proteinExistence type="predicted"/>
<evidence type="ECO:0000313" key="1">
    <source>
        <dbReference type="EMBL" id="GEU49000.1"/>
    </source>
</evidence>
<reference evidence="1" key="1">
    <citation type="journal article" date="2019" name="Sci. Rep.">
        <title>Draft genome of Tanacetum cinerariifolium, the natural source of mosquito coil.</title>
        <authorList>
            <person name="Yamashiro T."/>
            <person name="Shiraishi A."/>
            <person name="Satake H."/>
            <person name="Nakayama K."/>
        </authorList>
    </citation>
    <scope>NUCLEOTIDE SEQUENCE</scope>
</reference>